<accession>A0A3B0RXB2</accession>
<keyword evidence="12" id="KW-0675">Receptor</keyword>
<dbReference type="GO" id="GO:0006826">
    <property type="term" value="P:iron ion transport"/>
    <property type="evidence" value="ECO:0007669"/>
    <property type="project" value="UniProtKB-KW"/>
</dbReference>
<dbReference type="InterPro" id="IPR000531">
    <property type="entry name" value="Beta-barrel_TonB"/>
</dbReference>
<dbReference type="PANTHER" id="PTHR32552:SF81">
    <property type="entry name" value="TONB-DEPENDENT OUTER MEMBRANE RECEPTOR"/>
    <property type="match status" value="1"/>
</dbReference>
<evidence type="ECO:0000256" key="7">
    <source>
        <dbReference type="ARBA" id="ARBA00023077"/>
    </source>
</evidence>
<dbReference type="PROSITE" id="PS51257">
    <property type="entry name" value="PROKAR_LIPOPROTEIN"/>
    <property type="match status" value="1"/>
</dbReference>
<dbReference type="Pfam" id="PF00593">
    <property type="entry name" value="TonB_dep_Rec_b-barrel"/>
    <property type="match status" value="1"/>
</dbReference>
<keyword evidence="4" id="KW-0812">Transmembrane</keyword>
<dbReference type="AlphaFoldDB" id="A0A3B0RXB2"/>
<keyword evidence="9" id="KW-0998">Cell outer membrane</keyword>
<keyword evidence="5" id="KW-0408">Iron</keyword>
<keyword evidence="3" id="KW-0410">Iron transport</keyword>
<dbReference type="EMBL" id="UOEE01000053">
    <property type="protein sequence ID" value="VAV87995.1"/>
    <property type="molecule type" value="Genomic_DNA"/>
</dbReference>
<evidence type="ECO:0000256" key="6">
    <source>
        <dbReference type="ARBA" id="ARBA00023065"/>
    </source>
</evidence>
<dbReference type="Gene3D" id="2.40.170.20">
    <property type="entry name" value="TonB-dependent receptor, beta-barrel domain"/>
    <property type="match status" value="1"/>
</dbReference>
<keyword evidence="8" id="KW-0472">Membrane</keyword>
<feature type="domain" description="TonB-dependent receptor plug" evidence="11">
    <location>
        <begin position="57"/>
        <end position="167"/>
    </location>
</feature>
<dbReference type="PROSITE" id="PS52016">
    <property type="entry name" value="TONB_DEPENDENT_REC_3"/>
    <property type="match status" value="1"/>
</dbReference>
<evidence type="ECO:0000256" key="2">
    <source>
        <dbReference type="ARBA" id="ARBA00022448"/>
    </source>
</evidence>
<evidence type="ECO:0000259" key="10">
    <source>
        <dbReference type="Pfam" id="PF00593"/>
    </source>
</evidence>
<evidence type="ECO:0000256" key="8">
    <source>
        <dbReference type="ARBA" id="ARBA00023136"/>
    </source>
</evidence>
<evidence type="ECO:0000256" key="3">
    <source>
        <dbReference type="ARBA" id="ARBA00022496"/>
    </source>
</evidence>
<dbReference type="InterPro" id="IPR012910">
    <property type="entry name" value="Plug_dom"/>
</dbReference>
<name>A0A3B0RXB2_9ZZZZ</name>
<protein>
    <submittedName>
        <fullName evidence="12">TonB-dependent receptor</fullName>
    </submittedName>
</protein>
<keyword evidence="7" id="KW-0798">TonB box</keyword>
<dbReference type="PANTHER" id="PTHR32552">
    <property type="entry name" value="FERRICHROME IRON RECEPTOR-RELATED"/>
    <property type="match status" value="1"/>
</dbReference>
<evidence type="ECO:0000256" key="4">
    <source>
        <dbReference type="ARBA" id="ARBA00022692"/>
    </source>
</evidence>
<reference evidence="12" key="1">
    <citation type="submission" date="2018-06" db="EMBL/GenBank/DDBJ databases">
        <authorList>
            <person name="Zhirakovskaya E."/>
        </authorList>
    </citation>
    <scope>NUCLEOTIDE SEQUENCE</scope>
</reference>
<keyword evidence="2" id="KW-0813">Transport</keyword>
<evidence type="ECO:0000256" key="5">
    <source>
        <dbReference type="ARBA" id="ARBA00023004"/>
    </source>
</evidence>
<evidence type="ECO:0000256" key="1">
    <source>
        <dbReference type="ARBA" id="ARBA00004571"/>
    </source>
</evidence>
<evidence type="ECO:0000313" key="12">
    <source>
        <dbReference type="EMBL" id="VAV87995.1"/>
    </source>
</evidence>
<proteinExistence type="predicted"/>
<evidence type="ECO:0000259" key="11">
    <source>
        <dbReference type="Pfam" id="PF07715"/>
    </source>
</evidence>
<evidence type="ECO:0000256" key="9">
    <source>
        <dbReference type="ARBA" id="ARBA00023237"/>
    </source>
</evidence>
<keyword evidence="6" id="KW-0406">Ion transport</keyword>
<comment type="subcellular location">
    <subcellularLocation>
        <location evidence="1">Cell outer membrane</location>
        <topology evidence="1">Multi-pass membrane protein</topology>
    </subcellularLocation>
</comment>
<dbReference type="InterPro" id="IPR039426">
    <property type="entry name" value="TonB-dep_rcpt-like"/>
</dbReference>
<dbReference type="SUPFAM" id="SSF56935">
    <property type="entry name" value="Porins"/>
    <property type="match status" value="1"/>
</dbReference>
<dbReference type="InterPro" id="IPR036942">
    <property type="entry name" value="Beta-barrel_TonB_sf"/>
</dbReference>
<sequence length="801" mass="87027">MSKSVAKYMRQSGGSMACILLGCTALTPGIALAQEPQQAQNADVIVVTTQRREENILDVPYNISVVSGADIANSITLDAAELLRTIPGVSQIDQGQRNIQFNSIRIRGLNVDSSALGDFLLGSVPTVSTYVNETPVFANMALIDLDRVEVQRGPQATLYGSGALGGTVKYFTRKPQFDEVSGSFMGTTSAAQGSSSIGYSAGGVFNAPLSDTFAVRVNVLWQDYPGITDYKNLYVLDNNGVPTQPNGIFDGGADSAEYRTKKDADDYQSLYARISARWAPTDRVDIIASYFYQADDSGGRRQPSQGNDGFGVPYQKYENGAVIEEPADRNLNMGTLESNIDLGFATLTSATSYYENDGSSETDNTGFFANNLAQFYYSTYSVFPRPLYTAKRTFSDQSFVQELRLVSSGDNMFDYVVGAFYQDQKRGATQTSDLVGFEAWADAFFLADFVFTDNVFTFSRKEDYSEIAVFGELTANLSDRFKVTGGLRYFDNKSTTNTFVRAGLYTFFNGEADTTFTADDSKVLFRANAAYEFSDDDLLYATISEGYRRGGSNGVPTIGQFANNPAWLTFKSDTALNYEVGVKGTAGSLRYDLNAFYIDWNDPQFNTSTPNGFFFAVANADKARSQGIEAQISGGSADDRFNYSIGYAFVDAILTKDFIAPPGFGLTTGTQVASKGSPLPGVAKHSINVAADYTIPMPNGMNFISRFDGFYQSSTQNVLDQNVFQAASFNGFTIVDLTLTVAAEKWNASLFIKNVGNTAGTTGSFTPAAFGPNPSAEFFGSNARQFITLPRTFGLALNVNF</sequence>
<dbReference type="GO" id="GO:0009279">
    <property type="term" value="C:cell outer membrane"/>
    <property type="evidence" value="ECO:0007669"/>
    <property type="project" value="UniProtKB-SubCell"/>
</dbReference>
<feature type="domain" description="TonB-dependent receptor-like beta-barrel" evidence="10">
    <location>
        <begin position="297"/>
        <end position="755"/>
    </location>
</feature>
<dbReference type="Pfam" id="PF07715">
    <property type="entry name" value="Plug"/>
    <property type="match status" value="1"/>
</dbReference>
<gene>
    <name evidence="12" type="ORF">MNBD_ALPHA06-1274</name>
</gene>
<organism evidence="12">
    <name type="scientific">hydrothermal vent metagenome</name>
    <dbReference type="NCBI Taxonomy" id="652676"/>
    <lineage>
        <taxon>unclassified sequences</taxon>
        <taxon>metagenomes</taxon>
        <taxon>ecological metagenomes</taxon>
    </lineage>
</organism>